<evidence type="ECO:0000313" key="1">
    <source>
        <dbReference type="EMBL" id="EST42946.1"/>
    </source>
</evidence>
<evidence type="ECO:0000313" key="4">
    <source>
        <dbReference type="Proteomes" id="UP000018208"/>
    </source>
</evidence>
<proteinExistence type="predicted"/>
<dbReference type="InterPro" id="IPR037171">
    <property type="entry name" value="NagB/RpiA_transferase-like"/>
</dbReference>
<dbReference type="EMBL" id="AUWU02000005">
    <property type="protein sequence ID" value="KAH0572961.1"/>
    <property type="molecule type" value="Genomic_DNA"/>
</dbReference>
<reference evidence="1 2" key="1">
    <citation type="journal article" date="2014" name="PLoS Genet.">
        <title>The Genome of Spironucleus salmonicida Highlights a Fish Pathogen Adapted to Fluctuating Environments.</title>
        <authorList>
            <person name="Xu F."/>
            <person name="Jerlstrom-Hultqvist J."/>
            <person name="Einarsson E."/>
            <person name="Astvaldsson A."/>
            <person name="Svard S.G."/>
            <person name="Andersson J.O."/>
        </authorList>
    </citation>
    <scope>NUCLEOTIDE SEQUENCE</scope>
    <source>
        <strain evidence="2">ATCC 50377</strain>
    </source>
</reference>
<accession>V6LGW2</accession>
<dbReference type="VEuPathDB" id="GiardiaDB:SS50377_25067"/>
<name>V6LGW2_9EUKA</name>
<dbReference type="Proteomes" id="UP000018208">
    <property type="component" value="Unassembled WGS sequence"/>
</dbReference>
<evidence type="ECO:0000313" key="3">
    <source>
        <dbReference type="EMBL" id="KAH0572961.1"/>
    </source>
</evidence>
<dbReference type="EMBL" id="AUWU02000005">
    <property type="protein sequence ID" value="KAH0572952.1"/>
    <property type="molecule type" value="Genomic_DNA"/>
</dbReference>
<reference evidence="2" key="2">
    <citation type="submission" date="2020-12" db="EMBL/GenBank/DDBJ databases">
        <title>New Spironucleus salmonicida genome in near-complete chromosomes.</title>
        <authorList>
            <person name="Xu F."/>
            <person name="Kurt Z."/>
            <person name="Jimenez-Gonzalez A."/>
            <person name="Astvaldsson A."/>
            <person name="Andersson J.O."/>
            <person name="Svard S.G."/>
        </authorList>
    </citation>
    <scope>NUCLEOTIDE SEQUENCE</scope>
    <source>
        <strain evidence="2">ATCC 50377</strain>
    </source>
</reference>
<sequence length="306" mass="33492">MATCALCDQFDSFSEFPVLNQLYQGLVDQLEQKSFVPYDFAGVYLQFFAQALGQYQCAQPLCLYSFLLEAACMLQQILPTNRLISNITRRVNASLYDAVQNPDSFKCDFLLQTSLSQQKPRQLSRPIVDQAVSHARYQLQASAIDAQQAGQALVQLLTGVRCTMVVGNSPAVLQAASQCDLVFVLRCNEDITASAVTYLGQLGAKAVPVELDMIPHLAGRCFGLISAPRFVFRNGSCVTDAGTGAACELFRTMARKVIFVIEAGQVSEEEGSRDTFGPDWVDAANIDYYVCAKGLVAPRQVFSACE</sequence>
<dbReference type="VEuPathDB" id="GiardiaDB:SS50377_25076"/>
<gene>
    <name evidence="1" type="ORF">SS50377_17393</name>
    <name evidence="2" type="ORF">SS50377_25067</name>
    <name evidence="3" type="ORF">SS50377_25076</name>
</gene>
<dbReference type="EMBL" id="KI546150">
    <property type="protein sequence ID" value="EST42946.1"/>
    <property type="molecule type" value="Genomic_DNA"/>
</dbReference>
<protein>
    <submittedName>
        <fullName evidence="1">Uncharacterized protein</fullName>
    </submittedName>
</protein>
<evidence type="ECO:0000313" key="2">
    <source>
        <dbReference type="EMBL" id="KAH0572952.1"/>
    </source>
</evidence>
<keyword evidence="4" id="KW-1185">Reference proteome</keyword>
<dbReference type="SUPFAM" id="SSF100950">
    <property type="entry name" value="NagB/RpiA/CoA transferase-like"/>
    <property type="match status" value="1"/>
</dbReference>
<organism evidence="1">
    <name type="scientific">Spironucleus salmonicida</name>
    <dbReference type="NCBI Taxonomy" id="348837"/>
    <lineage>
        <taxon>Eukaryota</taxon>
        <taxon>Metamonada</taxon>
        <taxon>Diplomonadida</taxon>
        <taxon>Hexamitidae</taxon>
        <taxon>Hexamitinae</taxon>
        <taxon>Spironucleus</taxon>
    </lineage>
</organism>
<dbReference type="AlphaFoldDB" id="V6LGW2"/>